<dbReference type="Pfam" id="PF05726">
    <property type="entry name" value="Pirin_C"/>
    <property type="match status" value="1"/>
</dbReference>
<feature type="binding site" evidence="2">
    <location>
        <position position="102"/>
    </location>
    <ligand>
        <name>Fe cation</name>
        <dbReference type="ChEBI" id="CHEBI:24875"/>
    </ligand>
</feature>
<evidence type="ECO:0008006" key="8">
    <source>
        <dbReference type="Google" id="ProtNLM"/>
    </source>
</evidence>
<dbReference type="InterPro" id="IPR011051">
    <property type="entry name" value="RmlC_Cupin_sf"/>
</dbReference>
<dbReference type="PIRSF" id="PIRSF006232">
    <property type="entry name" value="Pirin"/>
    <property type="match status" value="1"/>
</dbReference>
<dbReference type="EMBL" id="AP019309">
    <property type="protein sequence ID" value="BBH26581.1"/>
    <property type="molecule type" value="Genomic_DNA"/>
</dbReference>
<evidence type="ECO:0000259" key="5">
    <source>
        <dbReference type="Pfam" id="PF05726"/>
    </source>
</evidence>
<keyword evidence="2" id="KW-0479">Metal-binding</keyword>
<dbReference type="AlphaFoldDB" id="A0A3G9JKT0"/>
<dbReference type="InParanoid" id="A0A3G9JKT0"/>
<dbReference type="InterPro" id="IPR012093">
    <property type="entry name" value="Pirin"/>
</dbReference>
<dbReference type="CDD" id="cd02247">
    <property type="entry name" value="cupin_pirin_C"/>
    <property type="match status" value="1"/>
</dbReference>
<feature type="domain" description="Pirin C-terminal" evidence="5">
    <location>
        <begin position="173"/>
        <end position="274"/>
    </location>
</feature>
<name>A0A3G9JKT0_9FIRM</name>
<feature type="binding site" evidence="2">
    <location>
        <position position="104"/>
    </location>
    <ligand>
        <name>Fe cation</name>
        <dbReference type="ChEBI" id="CHEBI:24875"/>
    </ligand>
</feature>
<dbReference type="SUPFAM" id="SSF51182">
    <property type="entry name" value="RmlC-like cupins"/>
    <property type="match status" value="1"/>
</dbReference>
<dbReference type="InterPro" id="IPR003829">
    <property type="entry name" value="Pirin_N_dom"/>
</dbReference>
<evidence type="ECO:0000256" key="1">
    <source>
        <dbReference type="ARBA" id="ARBA00008416"/>
    </source>
</evidence>
<dbReference type="PANTHER" id="PTHR13903">
    <property type="entry name" value="PIRIN-RELATED"/>
    <property type="match status" value="1"/>
</dbReference>
<dbReference type="PANTHER" id="PTHR13903:SF8">
    <property type="entry name" value="PIRIN"/>
    <property type="match status" value="1"/>
</dbReference>
<keyword evidence="7" id="KW-1185">Reference proteome</keyword>
<dbReference type="CDD" id="cd02909">
    <property type="entry name" value="cupin_pirin_N"/>
    <property type="match status" value="1"/>
</dbReference>
<evidence type="ECO:0000313" key="7">
    <source>
        <dbReference type="Proteomes" id="UP000268059"/>
    </source>
</evidence>
<protein>
    <recommendedName>
        <fullName evidence="8">Quercetin 2,3-dioxygenase</fullName>
    </recommendedName>
</protein>
<feature type="domain" description="Pirin N-terminal" evidence="4">
    <location>
        <begin position="21"/>
        <end position="119"/>
    </location>
</feature>
<dbReference type="Proteomes" id="UP000268059">
    <property type="component" value="Chromosome"/>
</dbReference>
<dbReference type="InterPro" id="IPR008778">
    <property type="entry name" value="Pirin_C_dom"/>
</dbReference>
<comment type="cofactor">
    <cofactor evidence="2">
        <name>Fe cation</name>
        <dbReference type="ChEBI" id="CHEBI:24875"/>
    </cofactor>
    <text evidence="2">Binds 1 Fe cation per subunit.</text>
</comment>
<dbReference type="Gene3D" id="2.60.120.10">
    <property type="entry name" value="Jelly Rolls"/>
    <property type="match status" value="2"/>
</dbReference>
<feature type="binding site" evidence="2">
    <location>
        <position position="60"/>
    </location>
    <ligand>
        <name>Fe cation</name>
        <dbReference type="ChEBI" id="CHEBI:24875"/>
    </ligand>
</feature>
<accession>A0A3G9JKT0</accession>
<evidence type="ECO:0000256" key="2">
    <source>
        <dbReference type="PIRSR" id="PIRSR006232-1"/>
    </source>
</evidence>
<organism evidence="6 7">
    <name type="scientific">Intestinibaculum porci</name>
    <dbReference type="NCBI Taxonomy" id="2487118"/>
    <lineage>
        <taxon>Bacteria</taxon>
        <taxon>Bacillati</taxon>
        <taxon>Bacillota</taxon>
        <taxon>Erysipelotrichia</taxon>
        <taxon>Erysipelotrichales</taxon>
        <taxon>Erysipelotrichaceae</taxon>
        <taxon>Intestinibaculum</taxon>
    </lineage>
</organism>
<dbReference type="Pfam" id="PF02678">
    <property type="entry name" value="Pirin"/>
    <property type="match status" value="1"/>
</dbReference>
<comment type="similarity">
    <text evidence="1 3">Belongs to the pirin family.</text>
</comment>
<dbReference type="OrthoDB" id="321327at2"/>
<gene>
    <name evidence="6" type="ORF">SG0102_15150</name>
</gene>
<reference evidence="6 7" key="1">
    <citation type="submission" date="2018-11" db="EMBL/GenBank/DDBJ databases">
        <title>Novel Erysipelotrichaceae bacterium isolated from small intestine of a swine.</title>
        <authorList>
            <person name="Kim J.S."/>
            <person name="Choe H."/>
            <person name="Lee Y.R."/>
            <person name="Kim K.M."/>
            <person name="Park D.S."/>
        </authorList>
    </citation>
    <scope>NUCLEOTIDE SEQUENCE [LARGE SCALE GENOMIC DNA]</scope>
    <source>
        <strain evidence="6 7">SG0102</strain>
    </source>
</reference>
<dbReference type="KEGG" id="ebm:SG0102_15150"/>
<keyword evidence="2" id="KW-0408">Iron</keyword>
<evidence type="ECO:0000259" key="4">
    <source>
        <dbReference type="Pfam" id="PF02678"/>
    </source>
</evidence>
<dbReference type="RefSeq" id="WP_125119432.1">
    <property type="nucleotide sequence ID" value="NZ_AP019309.1"/>
</dbReference>
<evidence type="ECO:0000313" key="6">
    <source>
        <dbReference type="EMBL" id="BBH26581.1"/>
    </source>
</evidence>
<sequence length="285" mass="31531">MLRQVENKVQGFRTQDGAGVKLVRVLGNGTTDAYDPFLMLDAFDSTDPQDYIKGFPMHPHRGIETFTFLSKGTIVHEDHLGTKATIHDGEAQWLTAGSGAFHSEMPQVSERMLGLQLWLNMPAQSKMAAAPFYHGVVNSEIQEFPFAGGKLRLLAGHYQGHSGIQGQYLPLDYYDILLDPHGSITLEVPGENKSAMIFTLEGEAIVSGTHVNEKTAAKLGNGDQVTIEAGNEPIEIIFMCSERLQEPVAWYGPIVMNSRDELLTAYQELEDGTFIKQNAVYENKE</sequence>
<feature type="binding site" evidence="2">
    <location>
        <position position="58"/>
    </location>
    <ligand>
        <name>Fe cation</name>
        <dbReference type="ChEBI" id="CHEBI:24875"/>
    </ligand>
</feature>
<evidence type="ECO:0000256" key="3">
    <source>
        <dbReference type="RuleBase" id="RU003457"/>
    </source>
</evidence>
<dbReference type="InterPro" id="IPR014710">
    <property type="entry name" value="RmlC-like_jellyroll"/>
</dbReference>
<dbReference type="GO" id="GO:0046872">
    <property type="term" value="F:metal ion binding"/>
    <property type="evidence" value="ECO:0007669"/>
    <property type="project" value="UniProtKB-KW"/>
</dbReference>
<proteinExistence type="inferred from homology"/>